<dbReference type="Pfam" id="PF02996">
    <property type="entry name" value="Prefoldin"/>
    <property type="match status" value="1"/>
</dbReference>
<dbReference type="GO" id="GO:0051082">
    <property type="term" value="F:unfolded protein binding"/>
    <property type="evidence" value="ECO:0007669"/>
    <property type="project" value="InterPro"/>
</dbReference>
<organism evidence="2">
    <name type="scientific">Chlamydomonas euryale</name>
    <dbReference type="NCBI Taxonomy" id="1486919"/>
    <lineage>
        <taxon>Eukaryota</taxon>
        <taxon>Viridiplantae</taxon>
        <taxon>Chlorophyta</taxon>
        <taxon>core chlorophytes</taxon>
        <taxon>Chlorophyceae</taxon>
        <taxon>CS clade</taxon>
        <taxon>Chlamydomonadales</taxon>
        <taxon>Chlamydomonadaceae</taxon>
        <taxon>Chlamydomonas</taxon>
    </lineage>
</organism>
<dbReference type="GO" id="GO:0005737">
    <property type="term" value="C:cytoplasm"/>
    <property type="evidence" value="ECO:0007669"/>
    <property type="project" value="TreeGrafter"/>
</dbReference>
<dbReference type="PANTHER" id="PTHR12674:SF2">
    <property type="entry name" value="PREFOLDIN SUBUNIT 5"/>
    <property type="match status" value="1"/>
</dbReference>
<dbReference type="GO" id="GO:1990115">
    <property type="term" value="P:RNA polymerase III assembly"/>
    <property type="evidence" value="ECO:0007669"/>
    <property type="project" value="TreeGrafter"/>
</dbReference>
<dbReference type="SUPFAM" id="SSF46579">
    <property type="entry name" value="Prefoldin"/>
    <property type="match status" value="1"/>
</dbReference>
<protein>
    <recommendedName>
        <fullName evidence="3">Prefoldin subunit 5</fullName>
    </recommendedName>
</protein>
<dbReference type="Gene3D" id="1.10.287.370">
    <property type="match status" value="1"/>
</dbReference>
<sequence>MAAVAPQDMRLDALDIQQLSQLKEKITNDLQQFTQHGQQLALAARKFEESRASVSRLSEKKDGHQMLLPLTQSMYVTGTVSATDKVTIDIGTGYFVEMTSDQAQSYCKRKVEKLSESLKSVQQIVKERQLFLGNVEQMLSRKVAAARAAEAASTSA</sequence>
<reference evidence="2" key="1">
    <citation type="submission" date="2021-01" db="EMBL/GenBank/DDBJ databases">
        <authorList>
            <person name="Corre E."/>
            <person name="Pelletier E."/>
            <person name="Niang G."/>
            <person name="Scheremetjew M."/>
            <person name="Finn R."/>
            <person name="Kale V."/>
            <person name="Holt S."/>
            <person name="Cochrane G."/>
            <person name="Meng A."/>
            <person name="Brown T."/>
            <person name="Cohen L."/>
        </authorList>
    </citation>
    <scope>NUCLEOTIDE SEQUENCE</scope>
    <source>
        <strain evidence="2">CCMP219</strain>
    </source>
</reference>
<dbReference type="AlphaFoldDB" id="A0A7R9YS41"/>
<evidence type="ECO:0000313" key="2">
    <source>
        <dbReference type="EMBL" id="CAD8283193.1"/>
    </source>
</evidence>
<accession>A0A7R9YS41</accession>
<dbReference type="NCBIfam" id="TIGR00293">
    <property type="entry name" value="prefoldin subunit alpha"/>
    <property type="match status" value="1"/>
</dbReference>
<gene>
    <name evidence="2" type="ORF">CEUR00632_LOCUS3228</name>
</gene>
<evidence type="ECO:0000256" key="1">
    <source>
        <dbReference type="ARBA" id="ARBA00010048"/>
    </source>
</evidence>
<dbReference type="GO" id="GO:0009409">
    <property type="term" value="P:response to cold"/>
    <property type="evidence" value="ECO:0007669"/>
    <property type="project" value="UniProtKB-ARBA"/>
</dbReference>
<proteinExistence type="inferred from homology"/>
<dbReference type="GO" id="GO:1990114">
    <property type="term" value="P:RNA polymerase II core complex assembly"/>
    <property type="evidence" value="ECO:0007669"/>
    <property type="project" value="TreeGrafter"/>
</dbReference>
<dbReference type="PANTHER" id="PTHR12674">
    <property type="entry name" value="PREFOLDIN SUBUNIT 5"/>
    <property type="match status" value="1"/>
</dbReference>
<evidence type="ECO:0008006" key="3">
    <source>
        <dbReference type="Google" id="ProtNLM"/>
    </source>
</evidence>
<dbReference type="GO" id="GO:0006457">
    <property type="term" value="P:protein folding"/>
    <property type="evidence" value="ECO:0007669"/>
    <property type="project" value="InterPro"/>
</dbReference>
<dbReference type="GO" id="GO:1990113">
    <property type="term" value="P:RNA polymerase I assembly"/>
    <property type="evidence" value="ECO:0007669"/>
    <property type="project" value="TreeGrafter"/>
</dbReference>
<name>A0A7R9YS41_9CHLO</name>
<comment type="similarity">
    <text evidence="1">Belongs to the prefoldin subunit alpha family.</text>
</comment>
<dbReference type="InterPro" id="IPR011599">
    <property type="entry name" value="PFD_alpha_archaea"/>
</dbReference>
<dbReference type="EMBL" id="HBEC01007156">
    <property type="protein sequence ID" value="CAD8283193.1"/>
    <property type="molecule type" value="Transcribed_RNA"/>
</dbReference>
<dbReference type="InterPro" id="IPR004127">
    <property type="entry name" value="Prefoldin_subunit_alpha"/>
</dbReference>
<dbReference type="GO" id="GO:0016272">
    <property type="term" value="C:prefoldin complex"/>
    <property type="evidence" value="ECO:0007669"/>
    <property type="project" value="InterPro"/>
</dbReference>
<dbReference type="CDD" id="cd23157">
    <property type="entry name" value="Prefoldin_5"/>
    <property type="match status" value="1"/>
</dbReference>
<dbReference type="InterPro" id="IPR009053">
    <property type="entry name" value="Prefoldin"/>
</dbReference>